<evidence type="ECO:0000256" key="5">
    <source>
        <dbReference type="ARBA" id="ARBA00023163"/>
    </source>
</evidence>
<dbReference type="InterPro" id="IPR000838">
    <property type="entry name" value="RNA_pol_sigma70_ECF_CS"/>
</dbReference>
<dbReference type="InterPro" id="IPR013324">
    <property type="entry name" value="RNA_pol_sigma_r3/r4-like"/>
</dbReference>
<name>A0A327RIU5_9FLAO</name>
<dbReference type="InterPro" id="IPR007627">
    <property type="entry name" value="RNA_pol_sigma70_r2"/>
</dbReference>
<dbReference type="PROSITE" id="PS01063">
    <property type="entry name" value="SIGMA70_ECF"/>
    <property type="match status" value="1"/>
</dbReference>
<evidence type="ECO:0000256" key="4">
    <source>
        <dbReference type="ARBA" id="ARBA00023125"/>
    </source>
</evidence>
<evidence type="ECO:0000256" key="3">
    <source>
        <dbReference type="ARBA" id="ARBA00023082"/>
    </source>
</evidence>
<dbReference type="EMBL" id="QLLO01000002">
    <property type="protein sequence ID" value="RAJ16890.1"/>
    <property type="molecule type" value="Genomic_DNA"/>
</dbReference>
<gene>
    <name evidence="9" type="ORF">LY08_00666</name>
</gene>
<evidence type="ECO:0000256" key="2">
    <source>
        <dbReference type="ARBA" id="ARBA00023015"/>
    </source>
</evidence>
<sequence>MSEKETKLVKQLQSDTNKNAAFKTLISLYKERLYWHIRHIVKSHDDADDVLQNTFIKVFKNIDKFKGDSKLYSWLYRIATNESLSFLKKNTKLKNIKSEDTLDVLINNLQSDVYFEGDAIQLKLQQAIATLPEKQQLVFNMKYFQELKYSELSEILETSEGALKASYHLAAKKIEAYLKDH</sequence>
<evidence type="ECO:0000259" key="8">
    <source>
        <dbReference type="Pfam" id="PF08281"/>
    </source>
</evidence>
<keyword evidence="5 6" id="KW-0804">Transcription</keyword>
<comment type="similarity">
    <text evidence="1 6">Belongs to the sigma-70 factor family. ECF subfamily.</text>
</comment>
<dbReference type="GO" id="GO:0006352">
    <property type="term" value="P:DNA-templated transcription initiation"/>
    <property type="evidence" value="ECO:0007669"/>
    <property type="project" value="InterPro"/>
</dbReference>
<dbReference type="PANTHER" id="PTHR43133">
    <property type="entry name" value="RNA POLYMERASE ECF-TYPE SIGMA FACTO"/>
    <property type="match status" value="1"/>
</dbReference>
<dbReference type="InterPro" id="IPR014284">
    <property type="entry name" value="RNA_pol_sigma-70_dom"/>
</dbReference>
<dbReference type="GO" id="GO:0016987">
    <property type="term" value="F:sigma factor activity"/>
    <property type="evidence" value="ECO:0007669"/>
    <property type="project" value="UniProtKB-KW"/>
</dbReference>
<dbReference type="OrthoDB" id="9780326at2"/>
<accession>A0A327RIU5</accession>
<dbReference type="Gene3D" id="1.10.10.10">
    <property type="entry name" value="Winged helix-like DNA-binding domain superfamily/Winged helix DNA-binding domain"/>
    <property type="match status" value="1"/>
</dbReference>
<evidence type="ECO:0000256" key="1">
    <source>
        <dbReference type="ARBA" id="ARBA00010641"/>
    </source>
</evidence>
<dbReference type="RefSeq" id="WP_111659016.1">
    <property type="nucleotide sequence ID" value="NZ_QLLO01000002.1"/>
</dbReference>
<dbReference type="InterPro" id="IPR039425">
    <property type="entry name" value="RNA_pol_sigma-70-like"/>
</dbReference>
<dbReference type="AlphaFoldDB" id="A0A327RIU5"/>
<proteinExistence type="inferred from homology"/>
<dbReference type="CDD" id="cd06171">
    <property type="entry name" value="Sigma70_r4"/>
    <property type="match status" value="1"/>
</dbReference>
<keyword evidence="4 6" id="KW-0238">DNA-binding</keyword>
<feature type="domain" description="RNA polymerase sigma factor 70 region 4 type 2" evidence="8">
    <location>
        <begin position="122"/>
        <end position="174"/>
    </location>
</feature>
<dbReference type="PANTHER" id="PTHR43133:SF51">
    <property type="entry name" value="RNA POLYMERASE SIGMA FACTOR"/>
    <property type="match status" value="1"/>
</dbReference>
<protein>
    <recommendedName>
        <fullName evidence="6">RNA polymerase sigma factor</fullName>
    </recommendedName>
</protein>
<feature type="domain" description="RNA polymerase sigma-70 region 2" evidence="7">
    <location>
        <begin position="25"/>
        <end position="91"/>
    </location>
</feature>
<dbReference type="InterPro" id="IPR013325">
    <property type="entry name" value="RNA_pol_sigma_r2"/>
</dbReference>
<comment type="caution">
    <text evidence="9">The sequence shown here is derived from an EMBL/GenBank/DDBJ whole genome shotgun (WGS) entry which is preliminary data.</text>
</comment>
<dbReference type="GO" id="GO:0003677">
    <property type="term" value="F:DNA binding"/>
    <property type="evidence" value="ECO:0007669"/>
    <property type="project" value="UniProtKB-KW"/>
</dbReference>
<dbReference type="Pfam" id="PF08281">
    <property type="entry name" value="Sigma70_r4_2"/>
    <property type="match status" value="1"/>
</dbReference>
<keyword evidence="3 6" id="KW-0731">Sigma factor</keyword>
<dbReference type="Gene3D" id="1.10.1740.10">
    <property type="match status" value="1"/>
</dbReference>
<reference evidence="9 10" key="1">
    <citation type="submission" date="2018-06" db="EMBL/GenBank/DDBJ databases">
        <title>Genomic Encyclopedia of Archaeal and Bacterial Type Strains, Phase II (KMG-II): from individual species to whole genera.</title>
        <authorList>
            <person name="Goeker M."/>
        </authorList>
    </citation>
    <scope>NUCLEOTIDE SEQUENCE [LARGE SCALE GENOMIC DNA]</scope>
    <source>
        <strain evidence="9 10">DSM 24464</strain>
    </source>
</reference>
<dbReference type="InterPro" id="IPR013249">
    <property type="entry name" value="RNA_pol_sigma70_r4_t2"/>
</dbReference>
<dbReference type="SUPFAM" id="SSF88946">
    <property type="entry name" value="Sigma2 domain of RNA polymerase sigma factors"/>
    <property type="match status" value="1"/>
</dbReference>
<dbReference type="NCBIfam" id="TIGR02937">
    <property type="entry name" value="sigma70-ECF"/>
    <property type="match status" value="1"/>
</dbReference>
<keyword evidence="2 6" id="KW-0805">Transcription regulation</keyword>
<keyword evidence="10" id="KW-1185">Reference proteome</keyword>
<evidence type="ECO:0000313" key="9">
    <source>
        <dbReference type="EMBL" id="RAJ16890.1"/>
    </source>
</evidence>
<organism evidence="9 10">
    <name type="scientific">Olleya aquimaris</name>
    <dbReference type="NCBI Taxonomy" id="639310"/>
    <lineage>
        <taxon>Bacteria</taxon>
        <taxon>Pseudomonadati</taxon>
        <taxon>Bacteroidota</taxon>
        <taxon>Flavobacteriia</taxon>
        <taxon>Flavobacteriales</taxon>
        <taxon>Flavobacteriaceae</taxon>
    </lineage>
</organism>
<evidence type="ECO:0000256" key="6">
    <source>
        <dbReference type="RuleBase" id="RU000716"/>
    </source>
</evidence>
<evidence type="ECO:0000313" key="10">
    <source>
        <dbReference type="Proteomes" id="UP000248703"/>
    </source>
</evidence>
<dbReference type="Proteomes" id="UP000248703">
    <property type="component" value="Unassembled WGS sequence"/>
</dbReference>
<dbReference type="SUPFAM" id="SSF88659">
    <property type="entry name" value="Sigma3 and sigma4 domains of RNA polymerase sigma factors"/>
    <property type="match status" value="1"/>
</dbReference>
<evidence type="ECO:0000259" key="7">
    <source>
        <dbReference type="Pfam" id="PF04542"/>
    </source>
</evidence>
<dbReference type="Pfam" id="PF04542">
    <property type="entry name" value="Sigma70_r2"/>
    <property type="match status" value="1"/>
</dbReference>
<dbReference type="InterPro" id="IPR036388">
    <property type="entry name" value="WH-like_DNA-bd_sf"/>
</dbReference>